<accession>A0A103XYY6</accession>
<gene>
    <name evidence="1" type="ORF">Ccrd_022293</name>
</gene>
<organism evidence="1 2">
    <name type="scientific">Cynara cardunculus var. scolymus</name>
    <name type="common">Globe artichoke</name>
    <name type="synonym">Cynara scolymus</name>
    <dbReference type="NCBI Taxonomy" id="59895"/>
    <lineage>
        <taxon>Eukaryota</taxon>
        <taxon>Viridiplantae</taxon>
        <taxon>Streptophyta</taxon>
        <taxon>Embryophyta</taxon>
        <taxon>Tracheophyta</taxon>
        <taxon>Spermatophyta</taxon>
        <taxon>Magnoliopsida</taxon>
        <taxon>eudicotyledons</taxon>
        <taxon>Gunneridae</taxon>
        <taxon>Pentapetalae</taxon>
        <taxon>asterids</taxon>
        <taxon>campanulids</taxon>
        <taxon>Asterales</taxon>
        <taxon>Asteraceae</taxon>
        <taxon>Carduoideae</taxon>
        <taxon>Cardueae</taxon>
        <taxon>Carduinae</taxon>
        <taxon>Cynara</taxon>
    </lineage>
</organism>
<reference evidence="1 2" key="1">
    <citation type="journal article" date="2016" name="Sci. Rep.">
        <title>The genome sequence of the outbreeding globe artichoke constructed de novo incorporating a phase-aware low-pass sequencing strategy of F1 progeny.</title>
        <authorList>
            <person name="Scaglione D."/>
            <person name="Reyes-Chin-Wo S."/>
            <person name="Acquadro A."/>
            <person name="Froenicke L."/>
            <person name="Portis E."/>
            <person name="Beitel C."/>
            <person name="Tirone M."/>
            <person name="Mauro R."/>
            <person name="Lo Monaco A."/>
            <person name="Mauromicale G."/>
            <person name="Faccioli P."/>
            <person name="Cattivelli L."/>
            <person name="Rieseberg L."/>
            <person name="Michelmore R."/>
            <person name="Lanteri S."/>
        </authorList>
    </citation>
    <scope>NUCLEOTIDE SEQUENCE [LARGE SCALE GENOMIC DNA]</scope>
    <source>
        <strain evidence="1">2C</strain>
    </source>
</reference>
<dbReference type="AlphaFoldDB" id="A0A103XYY6"/>
<comment type="caution">
    <text evidence="1">The sequence shown here is derived from an EMBL/GenBank/DDBJ whole genome shotgun (WGS) entry which is preliminary data.</text>
</comment>
<name>A0A103XYY6_CYNCS</name>
<protein>
    <submittedName>
        <fullName evidence="1">Uncharacterized protein</fullName>
    </submittedName>
</protein>
<dbReference type="Gramene" id="KVH99473">
    <property type="protein sequence ID" value="KVH99473"/>
    <property type="gene ID" value="Ccrd_022293"/>
</dbReference>
<sequence>MGGSAISYGHMHPRGRGHWQELIESIVLNTSLILRFMLQLPRNMSGAGHPDWTKWDDSFSFRICTLPEPKS</sequence>
<dbReference type="Proteomes" id="UP000243975">
    <property type="component" value="Unassembled WGS sequence"/>
</dbReference>
<keyword evidence="2" id="KW-1185">Reference proteome</keyword>
<evidence type="ECO:0000313" key="1">
    <source>
        <dbReference type="EMBL" id="KVH99473.1"/>
    </source>
</evidence>
<dbReference type="EMBL" id="LEKV01003506">
    <property type="protein sequence ID" value="KVH99473.1"/>
    <property type="molecule type" value="Genomic_DNA"/>
</dbReference>
<proteinExistence type="predicted"/>
<evidence type="ECO:0000313" key="2">
    <source>
        <dbReference type="Proteomes" id="UP000243975"/>
    </source>
</evidence>